<dbReference type="SUPFAM" id="SSF46785">
    <property type="entry name" value="Winged helix' DNA-binding domain"/>
    <property type="match status" value="1"/>
</dbReference>
<dbReference type="Gene3D" id="1.10.10.10">
    <property type="entry name" value="Winged helix-like DNA-binding domain superfamily/Winged helix DNA-binding domain"/>
    <property type="match status" value="1"/>
</dbReference>
<comment type="caution">
    <text evidence="6">The sequence shown here is derived from an EMBL/GenBank/DDBJ whole genome shotgun (WGS) entry which is preliminary data.</text>
</comment>
<dbReference type="GO" id="GO:0003700">
    <property type="term" value="F:DNA-binding transcription factor activity"/>
    <property type="evidence" value="ECO:0007669"/>
    <property type="project" value="InterPro"/>
</dbReference>
<name>A0A0W0I604_PSEFL</name>
<dbReference type="InterPro" id="IPR005119">
    <property type="entry name" value="LysR_subst-bd"/>
</dbReference>
<dbReference type="GO" id="GO:0006351">
    <property type="term" value="P:DNA-templated transcription"/>
    <property type="evidence" value="ECO:0007669"/>
    <property type="project" value="TreeGrafter"/>
</dbReference>
<gene>
    <name evidence="6" type="ORF">AO063_08680</name>
</gene>
<dbReference type="InterPro" id="IPR036388">
    <property type="entry name" value="WH-like_DNA-bd_sf"/>
</dbReference>
<dbReference type="Proteomes" id="UP000054197">
    <property type="component" value="Unassembled WGS sequence"/>
</dbReference>
<keyword evidence="2" id="KW-0805">Transcription regulation</keyword>
<feature type="domain" description="HTH lysR-type" evidence="5">
    <location>
        <begin position="4"/>
        <end position="61"/>
    </location>
</feature>
<keyword evidence="3" id="KW-0238">DNA-binding</keyword>
<dbReference type="SUPFAM" id="SSF53850">
    <property type="entry name" value="Periplasmic binding protein-like II"/>
    <property type="match status" value="1"/>
</dbReference>
<dbReference type="PRINTS" id="PR00039">
    <property type="entry name" value="HTHLYSR"/>
</dbReference>
<dbReference type="EMBL" id="LKEF01000001">
    <property type="protein sequence ID" value="KTB68534.1"/>
    <property type="molecule type" value="Genomic_DNA"/>
</dbReference>
<evidence type="ECO:0000256" key="2">
    <source>
        <dbReference type="ARBA" id="ARBA00023015"/>
    </source>
</evidence>
<protein>
    <recommendedName>
        <fullName evidence="5">HTH lysR-type domain-containing protein</fullName>
    </recommendedName>
</protein>
<evidence type="ECO:0000256" key="3">
    <source>
        <dbReference type="ARBA" id="ARBA00023125"/>
    </source>
</evidence>
<dbReference type="InterPro" id="IPR036390">
    <property type="entry name" value="WH_DNA-bd_sf"/>
</dbReference>
<evidence type="ECO:0000259" key="5">
    <source>
        <dbReference type="PROSITE" id="PS50931"/>
    </source>
</evidence>
<dbReference type="PROSITE" id="PS50931">
    <property type="entry name" value="HTH_LYSR"/>
    <property type="match status" value="1"/>
</dbReference>
<keyword evidence="4" id="KW-0804">Transcription</keyword>
<evidence type="ECO:0000313" key="6">
    <source>
        <dbReference type="EMBL" id="KTB68534.1"/>
    </source>
</evidence>
<evidence type="ECO:0000256" key="4">
    <source>
        <dbReference type="ARBA" id="ARBA00023163"/>
    </source>
</evidence>
<dbReference type="RefSeq" id="WP_056859091.1">
    <property type="nucleotide sequence ID" value="NZ_LKEF01000001.1"/>
</dbReference>
<dbReference type="InterPro" id="IPR058163">
    <property type="entry name" value="LysR-type_TF_proteobact-type"/>
</dbReference>
<dbReference type="PANTHER" id="PTHR30537">
    <property type="entry name" value="HTH-TYPE TRANSCRIPTIONAL REGULATOR"/>
    <property type="match status" value="1"/>
</dbReference>
<dbReference type="InterPro" id="IPR000847">
    <property type="entry name" value="LysR_HTH_N"/>
</dbReference>
<dbReference type="Gene3D" id="3.40.190.10">
    <property type="entry name" value="Periplasmic binding protein-like II"/>
    <property type="match status" value="2"/>
</dbReference>
<evidence type="ECO:0000256" key="1">
    <source>
        <dbReference type="ARBA" id="ARBA00009437"/>
    </source>
</evidence>
<sequence>MKTPPLNAVKAFEAVSRHLSVTKAAAELCVTQGATSQQIKNLENYVNCPLFIRDAKGLTLTKAGQRLAGVAQKALGELAAVAEEIIGTQRTTLSISAPPSFAVKWLIPNLNKFYETHTDLNIIIDASCEVRSFRNDGIDASIRFGKGADLPLNSKVLGCSDIIIVASPAYIRNAPAINASADLCGHKLISYESKTESHRKLHKSWQGVFSELGLPLSPSKASVVFTEGHMALTAAIHGQGLALIESILVDHELRSGQLEKVLGSSFSGDNCYTFFKPEYSQKTQALQKFEDWLVDSLACSLSSV</sequence>
<dbReference type="PANTHER" id="PTHR30537:SF26">
    <property type="entry name" value="GLYCINE CLEAVAGE SYSTEM TRANSCRIPTIONAL ACTIVATOR"/>
    <property type="match status" value="1"/>
</dbReference>
<dbReference type="Pfam" id="PF00126">
    <property type="entry name" value="HTH_1"/>
    <property type="match status" value="1"/>
</dbReference>
<dbReference type="AlphaFoldDB" id="A0A0W0I604"/>
<dbReference type="FunFam" id="1.10.10.10:FF:000001">
    <property type="entry name" value="LysR family transcriptional regulator"/>
    <property type="match status" value="1"/>
</dbReference>
<comment type="similarity">
    <text evidence="1">Belongs to the LysR transcriptional regulatory family.</text>
</comment>
<evidence type="ECO:0000313" key="7">
    <source>
        <dbReference type="Proteomes" id="UP000054197"/>
    </source>
</evidence>
<reference evidence="6 7" key="1">
    <citation type="submission" date="2015-09" db="EMBL/GenBank/DDBJ databases">
        <title>Genome sequence of ICMP 11288.</title>
        <authorList>
            <person name="Visnovsky S."/>
            <person name="Lu A."/>
            <person name="Panda P."/>
            <person name="Pitman A."/>
        </authorList>
    </citation>
    <scope>NUCLEOTIDE SEQUENCE [LARGE SCALE GENOMIC DNA]</scope>
    <source>
        <strain evidence="6 7">ICMP 11288</strain>
    </source>
</reference>
<dbReference type="GO" id="GO:0043565">
    <property type="term" value="F:sequence-specific DNA binding"/>
    <property type="evidence" value="ECO:0007669"/>
    <property type="project" value="TreeGrafter"/>
</dbReference>
<dbReference type="Pfam" id="PF03466">
    <property type="entry name" value="LysR_substrate"/>
    <property type="match status" value="1"/>
</dbReference>
<organism evidence="6 7">
    <name type="scientific">Pseudomonas fluorescens ICMP 11288</name>
    <dbReference type="NCBI Taxonomy" id="1198309"/>
    <lineage>
        <taxon>Bacteria</taxon>
        <taxon>Pseudomonadati</taxon>
        <taxon>Pseudomonadota</taxon>
        <taxon>Gammaproteobacteria</taxon>
        <taxon>Pseudomonadales</taxon>
        <taxon>Pseudomonadaceae</taxon>
        <taxon>Pseudomonas</taxon>
    </lineage>
</organism>
<proteinExistence type="inferred from homology"/>
<accession>A0A0W0I604</accession>